<dbReference type="SUPFAM" id="SSF52540">
    <property type="entry name" value="P-loop containing nucleoside triphosphate hydrolases"/>
    <property type="match status" value="1"/>
</dbReference>
<dbReference type="GO" id="GO:0006355">
    <property type="term" value="P:regulation of DNA-templated transcription"/>
    <property type="evidence" value="ECO:0007669"/>
    <property type="project" value="InterPro"/>
</dbReference>
<protein>
    <submittedName>
        <fullName evidence="5">Regulatory protein, luxR family</fullName>
    </submittedName>
</protein>
<dbReference type="RefSeq" id="WP_089773991.1">
    <property type="nucleotide sequence ID" value="NZ_FNTX01000002.1"/>
</dbReference>
<evidence type="ECO:0000256" key="3">
    <source>
        <dbReference type="ARBA" id="ARBA00023163"/>
    </source>
</evidence>
<evidence type="ECO:0000313" key="6">
    <source>
        <dbReference type="Proteomes" id="UP000199220"/>
    </source>
</evidence>
<keyword evidence="2" id="KW-0238">DNA-binding</keyword>
<dbReference type="InterPro" id="IPR000792">
    <property type="entry name" value="Tscrpt_reg_LuxR_C"/>
</dbReference>
<evidence type="ECO:0000259" key="4">
    <source>
        <dbReference type="PROSITE" id="PS50043"/>
    </source>
</evidence>
<evidence type="ECO:0000256" key="1">
    <source>
        <dbReference type="ARBA" id="ARBA00023015"/>
    </source>
</evidence>
<feature type="domain" description="HTH luxR-type" evidence="4">
    <location>
        <begin position="747"/>
        <end position="812"/>
    </location>
</feature>
<dbReference type="CDD" id="cd06170">
    <property type="entry name" value="LuxR_C_like"/>
    <property type="match status" value="1"/>
</dbReference>
<dbReference type="OrthoDB" id="3178268at2"/>
<dbReference type="GO" id="GO:0003677">
    <property type="term" value="F:DNA binding"/>
    <property type="evidence" value="ECO:0007669"/>
    <property type="project" value="UniProtKB-KW"/>
</dbReference>
<dbReference type="SUPFAM" id="SSF46894">
    <property type="entry name" value="C-terminal effector domain of the bipartite response regulators"/>
    <property type="match status" value="1"/>
</dbReference>
<dbReference type="Pfam" id="PF00196">
    <property type="entry name" value="GerE"/>
    <property type="match status" value="1"/>
</dbReference>
<dbReference type="STRING" id="648782.SAMN04488554_3152"/>
<evidence type="ECO:0000256" key="2">
    <source>
        <dbReference type="ARBA" id="ARBA00023125"/>
    </source>
</evidence>
<evidence type="ECO:0000313" key="5">
    <source>
        <dbReference type="EMBL" id="SEE84316.1"/>
    </source>
</evidence>
<reference evidence="6" key="1">
    <citation type="submission" date="2016-10" db="EMBL/GenBank/DDBJ databases">
        <authorList>
            <person name="Varghese N."/>
            <person name="Submissions S."/>
        </authorList>
    </citation>
    <scope>NUCLEOTIDE SEQUENCE [LARGE SCALE GENOMIC DNA]</scope>
    <source>
        <strain evidence="6">DSM 21368</strain>
    </source>
</reference>
<accession>A0A1H5M4P1</accession>
<dbReference type="InterPro" id="IPR059106">
    <property type="entry name" value="WHD_MalT"/>
</dbReference>
<sequence>MSSDRWPRPTGLPRLPRTVELADNVLNTLAARWPLTVIRGPRGYGKTSALAAWLSSIEVPARTIYLPLTSASNRSQGFWEELHDGLIRSGLLPQTDTDSEKAVGDLLASPEPLTLILDNFHEAGIDNGAAEIDERLMSLLQQNKDLFVVTAGRMLRSLEAVGSHSVETAVIGPKELRLTGPMVHRLAGRLGVELSLTGAEELADELGGWPSAIRAGLFGSAGHDESGSVNRGLIDDYIATTVREARFENVRLFVLRTAIPDEFDVATARAIDSDEAASLIRLVHSAGLLSERFTADGPVYVYPPAVRRALRRLVRESYPEIERGVHLALMRRWHDRDRPALTLLHAAHAGEWQTALGIVDSEWRRMLIEDPLVLTDAARLFPTSMATESPRLTVALEHLAFVGTMSSASKYGWSGVESPRLNTEVAAHRADVREQGDDELVVLTQWGITSMMMGNLETSLYAFSQARACAMREGEDGPSVHVGTAGLALVHALMGEPDAALQWLADPALEHRLEDAEEHRSEDVVRLVAATARALAHVDRADPEAARSVAEIPASTHRDELWALGVFVRALHVSSTGTVDDLAREANQLRGALRHLRRGSLVEAVLTLMLIKVLVLAERTPEAREIVDRWEPRGFTWIARAILHGAEGAHPAAAEAAARVLQLNDQGGRYALPAAVLLATAHHGSGRHADARDAFRTAVQLCRDTGRRTPFSLMPRHIFDALASEHGSAAGLWPYETEDATPSPPPVTAAITTLTAKEVEILQALPDHAGPVGIAHALGLSTNTVKTHLRAVYRKLGVTSREEALAVSGQVPARD</sequence>
<dbReference type="InterPro" id="IPR011990">
    <property type="entry name" value="TPR-like_helical_dom_sf"/>
</dbReference>
<dbReference type="PROSITE" id="PS50043">
    <property type="entry name" value="HTH_LUXR_2"/>
    <property type="match status" value="1"/>
</dbReference>
<keyword evidence="1" id="KW-0805">Transcription regulation</keyword>
<dbReference type="InterPro" id="IPR016032">
    <property type="entry name" value="Sig_transdc_resp-reg_C-effctor"/>
</dbReference>
<keyword evidence="6" id="KW-1185">Reference proteome</keyword>
<dbReference type="AlphaFoldDB" id="A0A1H5M4P1"/>
<dbReference type="Proteomes" id="UP000199220">
    <property type="component" value="Unassembled WGS sequence"/>
</dbReference>
<proteinExistence type="predicted"/>
<dbReference type="InterPro" id="IPR027417">
    <property type="entry name" value="P-loop_NTPase"/>
</dbReference>
<dbReference type="PANTHER" id="PTHR44688:SF16">
    <property type="entry name" value="DNA-BINDING TRANSCRIPTIONAL ACTIVATOR DEVR_DOSR"/>
    <property type="match status" value="1"/>
</dbReference>
<dbReference type="SMART" id="SM00421">
    <property type="entry name" value="HTH_LUXR"/>
    <property type="match status" value="1"/>
</dbReference>
<gene>
    <name evidence="5" type="ORF">SAMN04488554_3152</name>
</gene>
<keyword evidence="3" id="KW-0804">Transcription</keyword>
<dbReference type="Gene3D" id="1.10.10.10">
    <property type="entry name" value="Winged helix-like DNA-binding domain superfamily/Winged helix DNA-binding domain"/>
    <property type="match status" value="1"/>
</dbReference>
<dbReference type="InterPro" id="IPR036388">
    <property type="entry name" value="WH-like_DNA-bd_sf"/>
</dbReference>
<dbReference type="Gene3D" id="1.25.40.10">
    <property type="entry name" value="Tetratricopeptide repeat domain"/>
    <property type="match status" value="1"/>
</dbReference>
<dbReference type="SUPFAM" id="SSF48452">
    <property type="entry name" value="TPR-like"/>
    <property type="match status" value="2"/>
</dbReference>
<organism evidence="5 6">
    <name type="scientific">Ruania alba</name>
    <dbReference type="NCBI Taxonomy" id="648782"/>
    <lineage>
        <taxon>Bacteria</taxon>
        <taxon>Bacillati</taxon>
        <taxon>Actinomycetota</taxon>
        <taxon>Actinomycetes</taxon>
        <taxon>Micrococcales</taxon>
        <taxon>Ruaniaceae</taxon>
        <taxon>Ruania</taxon>
    </lineage>
</organism>
<dbReference type="PANTHER" id="PTHR44688">
    <property type="entry name" value="DNA-BINDING TRANSCRIPTIONAL ACTIVATOR DEVR_DOSR"/>
    <property type="match status" value="1"/>
</dbReference>
<dbReference type="Pfam" id="PF25873">
    <property type="entry name" value="WHD_MalT"/>
    <property type="match status" value="1"/>
</dbReference>
<name>A0A1H5M4P1_9MICO</name>
<dbReference type="EMBL" id="FNTX01000002">
    <property type="protein sequence ID" value="SEE84316.1"/>
    <property type="molecule type" value="Genomic_DNA"/>
</dbReference>